<keyword evidence="1" id="KW-0472">Membrane</keyword>
<sequence length="136" mass="15033">MDNTINLELALMGLALHILIWSKLPEWGTWFSKLIGLLPKPLRQLYEGWQCPYCFGFWAALALHGLTGIQTLPALFGTSHLGLAGIIIAWFLDALATATLIYFGSHLLGTLSWGAAKGYFAAQEFKASFNNTDEEE</sequence>
<proteinExistence type="predicted"/>
<accession>A0ABS5KD45</accession>
<reference evidence="2 3" key="1">
    <citation type="journal article" date="2014" name="Int. J. Syst. Evol. Microbiol.">
        <title>Carboxylicivirga gen. nov. in the family Marinilabiliaceae with two novel species, Carboxylicivirga mesophila sp. nov. and Carboxylicivirga taeanensis sp. nov., and reclassification of Cytophaga fermentans as Saccharicrinis fermentans gen. nov., comb. nov.</title>
        <authorList>
            <person name="Yang S.H."/>
            <person name="Seo H.S."/>
            <person name="Woo J.H."/>
            <person name="Oh H.M."/>
            <person name="Jang H."/>
            <person name="Lee J.H."/>
            <person name="Kim S.J."/>
            <person name="Kwon K.K."/>
        </authorList>
    </citation>
    <scope>NUCLEOTIDE SEQUENCE [LARGE SCALE GENOMIC DNA]</scope>
    <source>
        <strain evidence="2 3">JCM 18290</strain>
    </source>
</reference>
<comment type="caution">
    <text evidence="2">The sequence shown here is derived from an EMBL/GenBank/DDBJ whole genome shotgun (WGS) entry which is preliminary data.</text>
</comment>
<feature type="transmembrane region" description="Helical" evidence="1">
    <location>
        <begin position="83"/>
        <end position="103"/>
    </location>
</feature>
<protein>
    <recommendedName>
        <fullName evidence="4">DUF1360 domain-containing protein</fullName>
    </recommendedName>
</protein>
<name>A0ABS5KD45_9BACT</name>
<keyword evidence="3" id="KW-1185">Reference proteome</keyword>
<keyword evidence="1" id="KW-1133">Transmembrane helix</keyword>
<dbReference type="Proteomes" id="UP000721861">
    <property type="component" value="Unassembled WGS sequence"/>
</dbReference>
<gene>
    <name evidence="2" type="ORF">KEM09_15845</name>
</gene>
<dbReference type="RefSeq" id="WP_212229768.1">
    <property type="nucleotide sequence ID" value="NZ_JAGUCN010000019.1"/>
</dbReference>
<feature type="transmembrane region" description="Helical" evidence="1">
    <location>
        <begin position="55"/>
        <end position="76"/>
    </location>
</feature>
<evidence type="ECO:0008006" key="4">
    <source>
        <dbReference type="Google" id="ProtNLM"/>
    </source>
</evidence>
<organism evidence="2 3">
    <name type="scientific">Carboxylicivirga mesophila</name>
    <dbReference type="NCBI Taxonomy" id="1166478"/>
    <lineage>
        <taxon>Bacteria</taxon>
        <taxon>Pseudomonadati</taxon>
        <taxon>Bacteroidota</taxon>
        <taxon>Bacteroidia</taxon>
        <taxon>Marinilabiliales</taxon>
        <taxon>Marinilabiliaceae</taxon>
        <taxon>Carboxylicivirga</taxon>
    </lineage>
</organism>
<dbReference type="EMBL" id="JAGUCN010000019">
    <property type="protein sequence ID" value="MBS2212891.1"/>
    <property type="molecule type" value="Genomic_DNA"/>
</dbReference>
<evidence type="ECO:0000313" key="3">
    <source>
        <dbReference type="Proteomes" id="UP000721861"/>
    </source>
</evidence>
<keyword evidence="1" id="KW-0812">Transmembrane</keyword>
<evidence type="ECO:0000256" key="1">
    <source>
        <dbReference type="SAM" id="Phobius"/>
    </source>
</evidence>
<evidence type="ECO:0000313" key="2">
    <source>
        <dbReference type="EMBL" id="MBS2212891.1"/>
    </source>
</evidence>